<evidence type="ECO:0000313" key="2">
    <source>
        <dbReference type="Proteomes" id="UP001152523"/>
    </source>
</evidence>
<gene>
    <name evidence="1" type="ORF">CEPIT_LOCUS11889</name>
</gene>
<comment type="caution">
    <text evidence="1">The sequence shown here is derived from an EMBL/GenBank/DDBJ whole genome shotgun (WGS) entry which is preliminary data.</text>
</comment>
<accession>A0AAV0D3E6</accession>
<dbReference type="AlphaFoldDB" id="A0AAV0D3E6"/>
<protein>
    <submittedName>
        <fullName evidence="1">Uncharacterized protein</fullName>
    </submittedName>
</protein>
<dbReference type="Proteomes" id="UP001152523">
    <property type="component" value="Unassembled WGS sequence"/>
</dbReference>
<organism evidence="1 2">
    <name type="scientific">Cuscuta epithymum</name>
    <dbReference type="NCBI Taxonomy" id="186058"/>
    <lineage>
        <taxon>Eukaryota</taxon>
        <taxon>Viridiplantae</taxon>
        <taxon>Streptophyta</taxon>
        <taxon>Embryophyta</taxon>
        <taxon>Tracheophyta</taxon>
        <taxon>Spermatophyta</taxon>
        <taxon>Magnoliopsida</taxon>
        <taxon>eudicotyledons</taxon>
        <taxon>Gunneridae</taxon>
        <taxon>Pentapetalae</taxon>
        <taxon>asterids</taxon>
        <taxon>lamiids</taxon>
        <taxon>Solanales</taxon>
        <taxon>Convolvulaceae</taxon>
        <taxon>Cuscuteae</taxon>
        <taxon>Cuscuta</taxon>
        <taxon>Cuscuta subgen. Cuscuta</taxon>
    </lineage>
</organism>
<keyword evidence="2" id="KW-1185">Reference proteome</keyword>
<sequence length="41" mass="4908">MALHAIYKNKDGLIYHLKMYAINNCFRYRTNTSKKHTLHVV</sequence>
<evidence type="ECO:0000313" key="1">
    <source>
        <dbReference type="EMBL" id="CAH9091938.1"/>
    </source>
</evidence>
<name>A0AAV0D3E6_9ASTE</name>
<proteinExistence type="predicted"/>
<reference evidence="1" key="1">
    <citation type="submission" date="2022-07" db="EMBL/GenBank/DDBJ databases">
        <authorList>
            <person name="Macas J."/>
            <person name="Novak P."/>
            <person name="Neumann P."/>
        </authorList>
    </citation>
    <scope>NUCLEOTIDE SEQUENCE</scope>
</reference>
<dbReference type="EMBL" id="CAMAPF010000071">
    <property type="protein sequence ID" value="CAH9091938.1"/>
    <property type="molecule type" value="Genomic_DNA"/>
</dbReference>